<reference evidence="2" key="2">
    <citation type="journal article" date="2018" name="Nat. Commun.">
        <title>Extreme sensitivity to ultraviolet light in the fungal pathogen causing white-nose syndrome of bats.</title>
        <authorList>
            <person name="Palmer J.M."/>
            <person name="Drees K.P."/>
            <person name="Foster J.T."/>
            <person name="Lindner D.L."/>
        </authorList>
    </citation>
    <scope>NUCLEOTIDE SEQUENCE [LARGE SCALE GENOMIC DNA]</scope>
    <source>
        <strain evidence="2">UAMH 10579</strain>
    </source>
</reference>
<reference evidence="1 2" key="1">
    <citation type="submission" date="2016-03" db="EMBL/GenBank/DDBJ databases">
        <title>Comparative genomics of Pseudogymnoascus destructans, the fungus causing white-nose syndrome of bats.</title>
        <authorList>
            <person name="Palmer J.M."/>
            <person name="Drees K.P."/>
            <person name="Foster J.T."/>
            <person name="Lindner D.L."/>
        </authorList>
    </citation>
    <scope>NUCLEOTIDE SEQUENCE [LARGE SCALE GENOMIC DNA]</scope>
    <source>
        <strain evidence="1 2">UAMH 10579</strain>
    </source>
</reference>
<keyword evidence="2" id="KW-1185">Reference proteome</keyword>
<dbReference type="EMBL" id="KV460211">
    <property type="protein sequence ID" value="PQM43852.1"/>
    <property type="molecule type" value="Genomic_DNA"/>
</dbReference>
<dbReference type="GeneID" id="84234300"/>
<sequence length="126" mass="14552">MGNMHTRASTRKRSVEARHFRFSDGGYNDTKVVVAHWRLWEDHSRYPITTTISIISIASYQRTQYNSSGYQQPMRRLRGGGKSDLRETEAVLYINRLQAPGRQEEGFNFIVLAALFSCMSFGRWDG</sequence>
<dbReference type="RefSeq" id="XP_059320183.1">
    <property type="nucleotide sequence ID" value="XM_059464200.1"/>
</dbReference>
<organism evidence="1 2">
    <name type="scientific">Pseudogymnoascus verrucosus</name>
    <dbReference type="NCBI Taxonomy" id="342668"/>
    <lineage>
        <taxon>Eukaryota</taxon>
        <taxon>Fungi</taxon>
        <taxon>Dikarya</taxon>
        <taxon>Ascomycota</taxon>
        <taxon>Pezizomycotina</taxon>
        <taxon>Leotiomycetes</taxon>
        <taxon>Thelebolales</taxon>
        <taxon>Thelebolaceae</taxon>
        <taxon>Pseudogymnoascus</taxon>
    </lineage>
</organism>
<dbReference type="Proteomes" id="UP000091956">
    <property type="component" value="Unassembled WGS sequence"/>
</dbReference>
<accession>A0A2P6FGT0</accession>
<name>A0A2P6FGT0_9PEZI</name>
<evidence type="ECO:0000313" key="1">
    <source>
        <dbReference type="EMBL" id="PQM43852.1"/>
    </source>
</evidence>
<protein>
    <submittedName>
        <fullName evidence="1">Uncharacterized protein</fullName>
    </submittedName>
</protein>
<dbReference type="AlphaFoldDB" id="A0A2P6FGT0"/>
<proteinExistence type="predicted"/>
<evidence type="ECO:0000313" key="2">
    <source>
        <dbReference type="Proteomes" id="UP000091956"/>
    </source>
</evidence>
<gene>
    <name evidence="1" type="ORF">VE01_10748</name>
</gene>